<reference evidence="2 3" key="1">
    <citation type="journal article" date="2019" name="Nat. Ecol. Evol.">
        <title>Megaphylogeny resolves global patterns of mushroom evolution.</title>
        <authorList>
            <person name="Varga T."/>
            <person name="Krizsan K."/>
            <person name="Foldi C."/>
            <person name="Dima B."/>
            <person name="Sanchez-Garcia M."/>
            <person name="Sanchez-Ramirez S."/>
            <person name="Szollosi G.J."/>
            <person name="Szarkandi J.G."/>
            <person name="Papp V."/>
            <person name="Albert L."/>
            <person name="Andreopoulos W."/>
            <person name="Angelini C."/>
            <person name="Antonin V."/>
            <person name="Barry K.W."/>
            <person name="Bougher N.L."/>
            <person name="Buchanan P."/>
            <person name="Buyck B."/>
            <person name="Bense V."/>
            <person name="Catcheside P."/>
            <person name="Chovatia M."/>
            <person name="Cooper J."/>
            <person name="Damon W."/>
            <person name="Desjardin D."/>
            <person name="Finy P."/>
            <person name="Geml J."/>
            <person name="Haridas S."/>
            <person name="Hughes K."/>
            <person name="Justo A."/>
            <person name="Karasinski D."/>
            <person name="Kautmanova I."/>
            <person name="Kiss B."/>
            <person name="Kocsube S."/>
            <person name="Kotiranta H."/>
            <person name="LaButti K.M."/>
            <person name="Lechner B.E."/>
            <person name="Liimatainen K."/>
            <person name="Lipzen A."/>
            <person name="Lukacs Z."/>
            <person name="Mihaltcheva S."/>
            <person name="Morgado L.N."/>
            <person name="Niskanen T."/>
            <person name="Noordeloos M.E."/>
            <person name="Ohm R.A."/>
            <person name="Ortiz-Santana B."/>
            <person name="Ovrebo C."/>
            <person name="Racz N."/>
            <person name="Riley R."/>
            <person name="Savchenko A."/>
            <person name="Shiryaev A."/>
            <person name="Soop K."/>
            <person name="Spirin V."/>
            <person name="Szebenyi C."/>
            <person name="Tomsovsky M."/>
            <person name="Tulloss R.E."/>
            <person name="Uehling J."/>
            <person name="Grigoriev I.V."/>
            <person name="Vagvolgyi C."/>
            <person name="Papp T."/>
            <person name="Martin F.M."/>
            <person name="Miettinen O."/>
            <person name="Hibbett D.S."/>
            <person name="Nagy L.G."/>
        </authorList>
    </citation>
    <scope>NUCLEOTIDE SEQUENCE [LARGE SCALE GENOMIC DNA]</scope>
    <source>
        <strain evidence="2 3">CBS 121175</strain>
    </source>
</reference>
<dbReference type="OrthoDB" id="3252135at2759"/>
<name>A0A5C3KYM3_COPMA</name>
<gene>
    <name evidence="2" type="ORF">FA15DRAFT_591487</name>
</gene>
<evidence type="ECO:0000313" key="2">
    <source>
        <dbReference type="EMBL" id="TFK24933.1"/>
    </source>
</evidence>
<accession>A0A5C3KYM3</accession>
<feature type="compositionally biased region" description="Basic and acidic residues" evidence="1">
    <location>
        <begin position="26"/>
        <end position="37"/>
    </location>
</feature>
<sequence>MASSSSLLQLPDYSPSVPAPSYSHEPSGDEQRLEHTPSTRLAGSQPTGTFIKKSGKTTIILNDQENGASIPSYGRHGCINGALLFEQHELITEVEFEVGGKIETTLSDSGGRAIKLLHIRQVLWSRPKHPKPTDICPDQLPLDFTLPTTFREGDSTQPLPPSFNSFLHGTPTLFVNVGYHLRIRVTRLVSSKVGRWTKTKHILIPFSYYPRTRPSQPIYPSPGFFSSIKTSPEEWFQATSTLKTRNASSSLDPISCTLFIPAGRVYGLTDSIPFHLQLSSGVSSLRELFSSSGAADSLDRVLSSDSRTTASTSSWTSAKIQPALKPVVRVYLMRQVTVEVRGEKSWRNSVIGEGTLTPVPPLMSSCYDSTSCMEHLDWEGTLKCDDTVKIGGFVIGNIQVKEFVVMNIAPPASSKSPFVSMQTTIPIRIVTDSYGELPASYGTAV</sequence>
<feature type="region of interest" description="Disordered" evidence="1">
    <location>
        <begin position="1"/>
        <end position="49"/>
    </location>
</feature>
<keyword evidence="3" id="KW-1185">Reference proteome</keyword>
<proteinExistence type="predicted"/>
<dbReference type="Proteomes" id="UP000307440">
    <property type="component" value="Unassembled WGS sequence"/>
</dbReference>
<evidence type="ECO:0000313" key="3">
    <source>
        <dbReference type="Proteomes" id="UP000307440"/>
    </source>
</evidence>
<evidence type="ECO:0008006" key="4">
    <source>
        <dbReference type="Google" id="ProtNLM"/>
    </source>
</evidence>
<dbReference type="EMBL" id="ML210192">
    <property type="protein sequence ID" value="TFK24933.1"/>
    <property type="molecule type" value="Genomic_DNA"/>
</dbReference>
<evidence type="ECO:0000256" key="1">
    <source>
        <dbReference type="SAM" id="MobiDB-lite"/>
    </source>
</evidence>
<organism evidence="2 3">
    <name type="scientific">Coprinopsis marcescibilis</name>
    <name type="common">Agaric fungus</name>
    <name type="synonym">Psathyrella marcescibilis</name>
    <dbReference type="NCBI Taxonomy" id="230819"/>
    <lineage>
        <taxon>Eukaryota</taxon>
        <taxon>Fungi</taxon>
        <taxon>Dikarya</taxon>
        <taxon>Basidiomycota</taxon>
        <taxon>Agaricomycotina</taxon>
        <taxon>Agaricomycetes</taxon>
        <taxon>Agaricomycetidae</taxon>
        <taxon>Agaricales</taxon>
        <taxon>Agaricineae</taxon>
        <taxon>Psathyrellaceae</taxon>
        <taxon>Coprinopsis</taxon>
    </lineage>
</organism>
<protein>
    <recommendedName>
        <fullName evidence="4">Arrestin-like N-terminal domain-containing protein</fullName>
    </recommendedName>
</protein>
<dbReference type="AlphaFoldDB" id="A0A5C3KYM3"/>
<feature type="compositionally biased region" description="Polar residues" evidence="1">
    <location>
        <begin position="38"/>
        <end position="48"/>
    </location>
</feature>